<sequence>MGIRPTQGRLFSRGYLPKTVPMLSNDEVGPARRNITSEKAKTSRVARNGINLFQMQLLGSAIAVADAILCCDNRAVAMNWKWDGAFYIFEGNDRPRNASEAATMLYLERKAPHPNDEFPNL</sequence>
<proteinExistence type="predicted"/>
<organism evidence="1">
    <name type="scientific">Grammatophora oceanica</name>
    <dbReference type="NCBI Taxonomy" id="210454"/>
    <lineage>
        <taxon>Eukaryota</taxon>
        <taxon>Sar</taxon>
        <taxon>Stramenopiles</taxon>
        <taxon>Ochrophyta</taxon>
        <taxon>Bacillariophyta</taxon>
        <taxon>Fragilariophyceae</taxon>
        <taxon>Fragilariophycidae</taxon>
        <taxon>Rhabdonematales</taxon>
        <taxon>Grammatophoraceae</taxon>
        <taxon>Grammatophora</taxon>
    </lineage>
</organism>
<accession>A0A7S1VAR1</accession>
<protein>
    <submittedName>
        <fullName evidence="1">Uncharacterized protein</fullName>
    </submittedName>
</protein>
<dbReference type="AlphaFoldDB" id="A0A7S1VAR1"/>
<name>A0A7S1VAR1_9STRA</name>
<reference evidence="1" key="1">
    <citation type="submission" date="2021-01" db="EMBL/GenBank/DDBJ databases">
        <authorList>
            <person name="Corre E."/>
            <person name="Pelletier E."/>
            <person name="Niang G."/>
            <person name="Scheremetjew M."/>
            <person name="Finn R."/>
            <person name="Kale V."/>
            <person name="Holt S."/>
            <person name="Cochrane G."/>
            <person name="Meng A."/>
            <person name="Brown T."/>
            <person name="Cohen L."/>
        </authorList>
    </citation>
    <scope>NUCLEOTIDE SEQUENCE</scope>
    <source>
        <strain evidence="1">CCMP 410</strain>
    </source>
</reference>
<dbReference type="EMBL" id="HBGK01034918">
    <property type="protein sequence ID" value="CAD9293411.1"/>
    <property type="molecule type" value="Transcribed_RNA"/>
</dbReference>
<evidence type="ECO:0000313" key="1">
    <source>
        <dbReference type="EMBL" id="CAD9293411.1"/>
    </source>
</evidence>
<gene>
    <name evidence="1" type="ORF">GOCE00092_LOCUS18029</name>
</gene>